<proteinExistence type="predicted"/>
<dbReference type="EMBL" id="JYDW01001502">
    <property type="protein sequence ID" value="KRZ47051.1"/>
    <property type="molecule type" value="Genomic_DNA"/>
</dbReference>
<name>A0A0V1KIF1_9BILA</name>
<accession>A0A0V1KIF1</accession>
<reference evidence="1 2" key="1">
    <citation type="submission" date="2015-05" db="EMBL/GenBank/DDBJ databases">
        <title>Evolution of Trichinella species and genotypes.</title>
        <authorList>
            <person name="Korhonen P.K."/>
            <person name="Edoardo P."/>
            <person name="Giuseppe L.R."/>
            <person name="Gasser R.B."/>
        </authorList>
    </citation>
    <scope>NUCLEOTIDE SEQUENCE [LARGE SCALE GENOMIC DNA]</scope>
    <source>
        <strain evidence="1">ISS10</strain>
    </source>
</reference>
<dbReference type="Proteomes" id="UP000054721">
    <property type="component" value="Unassembled WGS sequence"/>
</dbReference>
<organism evidence="1 2">
    <name type="scientific">Trichinella nativa</name>
    <dbReference type="NCBI Taxonomy" id="6335"/>
    <lineage>
        <taxon>Eukaryota</taxon>
        <taxon>Metazoa</taxon>
        <taxon>Ecdysozoa</taxon>
        <taxon>Nematoda</taxon>
        <taxon>Enoplea</taxon>
        <taxon>Dorylaimia</taxon>
        <taxon>Trichinellida</taxon>
        <taxon>Trichinellidae</taxon>
        <taxon>Trichinella</taxon>
    </lineage>
</organism>
<evidence type="ECO:0000313" key="2">
    <source>
        <dbReference type="Proteomes" id="UP000054721"/>
    </source>
</evidence>
<protein>
    <submittedName>
        <fullName evidence="1">Uncharacterized protein</fullName>
    </submittedName>
</protein>
<sequence length="32" mass="3822">MCALGFLVWGWFFGWVSNFYLPLFQAPFLCLF</sequence>
<evidence type="ECO:0000313" key="1">
    <source>
        <dbReference type="EMBL" id="KRZ47051.1"/>
    </source>
</evidence>
<keyword evidence="2" id="KW-1185">Reference proteome</keyword>
<dbReference type="AlphaFoldDB" id="A0A0V1KIF1"/>
<gene>
    <name evidence="1" type="ORF">T02_5856</name>
</gene>
<comment type="caution">
    <text evidence="1">The sequence shown here is derived from an EMBL/GenBank/DDBJ whole genome shotgun (WGS) entry which is preliminary data.</text>
</comment>